<dbReference type="PROSITE" id="PS00107">
    <property type="entry name" value="PROTEIN_KINASE_ATP"/>
    <property type="match status" value="1"/>
</dbReference>
<dbReference type="OrthoDB" id="3778994at2"/>
<dbReference type="PROSITE" id="PS50011">
    <property type="entry name" value="PROTEIN_KINASE_DOM"/>
    <property type="match status" value="1"/>
</dbReference>
<accession>A0A4Q8AAN1</accession>
<organism evidence="4 5">
    <name type="scientific">Zhihengliuella halotolerans</name>
    <dbReference type="NCBI Taxonomy" id="370736"/>
    <lineage>
        <taxon>Bacteria</taxon>
        <taxon>Bacillati</taxon>
        <taxon>Actinomycetota</taxon>
        <taxon>Actinomycetes</taxon>
        <taxon>Micrococcales</taxon>
        <taxon>Micrococcaceae</taxon>
        <taxon>Zhihengliuella</taxon>
    </lineage>
</organism>
<name>A0A4Q8AAN1_9MICC</name>
<evidence type="ECO:0000256" key="1">
    <source>
        <dbReference type="PROSITE-ProRule" id="PRU10141"/>
    </source>
</evidence>
<evidence type="ECO:0000313" key="4">
    <source>
        <dbReference type="EMBL" id="RZU61128.1"/>
    </source>
</evidence>
<dbReference type="SUPFAM" id="SSF56112">
    <property type="entry name" value="Protein kinase-like (PK-like)"/>
    <property type="match status" value="1"/>
</dbReference>
<evidence type="ECO:0000259" key="3">
    <source>
        <dbReference type="PROSITE" id="PS50011"/>
    </source>
</evidence>
<keyword evidence="5" id="KW-1185">Reference proteome</keyword>
<feature type="region of interest" description="Disordered" evidence="2">
    <location>
        <begin position="360"/>
        <end position="388"/>
    </location>
</feature>
<reference evidence="4 5" key="1">
    <citation type="submission" date="2019-02" db="EMBL/GenBank/DDBJ databases">
        <title>Sequencing the genomes of 1000 actinobacteria strains.</title>
        <authorList>
            <person name="Klenk H.-P."/>
        </authorList>
    </citation>
    <scope>NUCLEOTIDE SEQUENCE [LARGE SCALE GENOMIC DNA]</scope>
    <source>
        <strain evidence="4 5">DSM 17364</strain>
    </source>
</reference>
<feature type="domain" description="Protein kinase" evidence="3">
    <location>
        <begin position="40"/>
        <end position="270"/>
    </location>
</feature>
<evidence type="ECO:0000313" key="5">
    <source>
        <dbReference type="Proteomes" id="UP000292685"/>
    </source>
</evidence>
<dbReference type="Gene3D" id="1.10.510.10">
    <property type="entry name" value="Transferase(Phosphotransferase) domain 1"/>
    <property type="match status" value="1"/>
</dbReference>
<sequence>MARNEQIQSTTAEAAGRAGGMREDSENANVSDALRGGESVEILRTVGAGATGTVYEVRRAGRVGTYALKVLADAENGLQLRRREAEALQALRHDHLVELHGWATAESGPGLLMEFLPQGSADQLIARHGPMAPGEAVTLVAPIASALAYLHEQGAAHGDVGPSNVLFTAEGRPKLSDLGVSSLLGGRGSMARPPGFSAPELETERSGSDERPADVYALGALTWFALTGTEPGRRPLPELPAEAADLLERSLDSEPDRRPSAEDFWAGIFAAGEPQPLDLTGPAPRTDASRDDAPAAAPAPVPTRPARRRPARRSPAGASARPVGLARHWRSVAVAGVVVVLAACGLIWAAASGVLTTDDDAGAGESPGSTAASGNTDPPAPAAPEGVGGVVQALAERRSEALTTLNPELLDEVYASPEAAAGDLEVIDELVAQGRRYDDLSISMSDAEVLEEAADSQRVRVTSRILPYSVLDASGARVETVPDAEEQALELELAETGEGWRIASIESAEDR</sequence>
<keyword evidence="1" id="KW-0067">ATP-binding</keyword>
<feature type="region of interest" description="Disordered" evidence="2">
    <location>
        <begin position="179"/>
        <end position="210"/>
    </location>
</feature>
<dbReference type="PANTHER" id="PTHR44329">
    <property type="entry name" value="SERINE/THREONINE-PROTEIN KINASE TNNI3K-RELATED"/>
    <property type="match status" value="1"/>
</dbReference>
<dbReference type="EMBL" id="SHLA01000001">
    <property type="protein sequence ID" value="RZU61128.1"/>
    <property type="molecule type" value="Genomic_DNA"/>
</dbReference>
<protein>
    <submittedName>
        <fullName evidence="4">Serine/threonine protein kinase</fullName>
    </submittedName>
</protein>
<proteinExistence type="predicted"/>
<feature type="compositionally biased region" description="Polar residues" evidence="2">
    <location>
        <begin position="367"/>
        <end position="376"/>
    </location>
</feature>
<dbReference type="Pfam" id="PF00069">
    <property type="entry name" value="Pkinase"/>
    <property type="match status" value="1"/>
</dbReference>
<dbReference type="AlphaFoldDB" id="A0A4Q8AAN1"/>
<feature type="region of interest" description="Disordered" evidence="2">
    <location>
        <begin position="1"/>
        <end position="31"/>
    </location>
</feature>
<feature type="compositionally biased region" description="Low complexity" evidence="2">
    <location>
        <begin position="313"/>
        <end position="322"/>
    </location>
</feature>
<comment type="caution">
    <text evidence="4">The sequence shown here is derived from an EMBL/GenBank/DDBJ whole genome shotgun (WGS) entry which is preliminary data.</text>
</comment>
<dbReference type="InterPro" id="IPR017441">
    <property type="entry name" value="Protein_kinase_ATP_BS"/>
</dbReference>
<dbReference type="PANTHER" id="PTHR44329:SF260">
    <property type="entry name" value="PROTEIN KINASE DOMAIN-CONTAINING PROTEIN"/>
    <property type="match status" value="1"/>
</dbReference>
<dbReference type="InterPro" id="IPR011009">
    <property type="entry name" value="Kinase-like_dom_sf"/>
</dbReference>
<dbReference type="CDD" id="cd14014">
    <property type="entry name" value="STKc_PknB_like"/>
    <property type="match status" value="1"/>
</dbReference>
<gene>
    <name evidence="4" type="ORF">EV380_0685</name>
</gene>
<keyword evidence="4" id="KW-0723">Serine/threonine-protein kinase</keyword>
<keyword evidence="4" id="KW-0808">Transferase</keyword>
<dbReference type="Proteomes" id="UP000292685">
    <property type="component" value="Unassembled WGS sequence"/>
</dbReference>
<dbReference type="GO" id="GO:0005524">
    <property type="term" value="F:ATP binding"/>
    <property type="evidence" value="ECO:0007669"/>
    <property type="project" value="UniProtKB-UniRule"/>
</dbReference>
<feature type="binding site" evidence="1">
    <location>
        <position position="69"/>
    </location>
    <ligand>
        <name>ATP</name>
        <dbReference type="ChEBI" id="CHEBI:30616"/>
    </ligand>
</feature>
<feature type="region of interest" description="Disordered" evidence="2">
    <location>
        <begin position="273"/>
        <end position="322"/>
    </location>
</feature>
<evidence type="ECO:0000256" key="2">
    <source>
        <dbReference type="SAM" id="MobiDB-lite"/>
    </source>
</evidence>
<feature type="compositionally biased region" description="Polar residues" evidence="2">
    <location>
        <begin position="1"/>
        <end position="11"/>
    </location>
</feature>
<dbReference type="RefSeq" id="WP_130449353.1">
    <property type="nucleotide sequence ID" value="NZ_SHLA01000001.1"/>
</dbReference>
<keyword evidence="1" id="KW-0547">Nucleotide-binding</keyword>
<dbReference type="GO" id="GO:0004674">
    <property type="term" value="F:protein serine/threonine kinase activity"/>
    <property type="evidence" value="ECO:0007669"/>
    <property type="project" value="UniProtKB-KW"/>
</dbReference>
<dbReference type="InterPro" id="IPR000719">
    <property type="entry name" value="Prot_kinase_dom"/>
</dbReference>
<keyword evidence="4" id="KW-0418">Kinase</keyword>
<dbReference type="InterPro" id="IPR051681">
    <property type="entry name" value="Ser/Thr_Kinases-Pseudokinases"/>
</dbReference>